<evidence type="ECO:0000259" key="7">
    <source>
        <dbReference type="Pfam" id="PF14322"/>
    </source>
</evidence>
<dbReference type="InterPro" id="IPR011990">
    <property type="entry name" value="TPR-like_helical_dom_sf"/>
</dbReference>
<dbReference type="GO" id="GO:0009279">
    <property type="term" value="C:cell outer membrane"/>
    <property type="evidence" value="ECO:0007669"/>
    <property type="project" value="UniProtKB-SubCell"/>
</dbReference>
<dbReference type="InterPro" id="IPR012944">
    <property type="entry name" value="SusD_RagB_dom"/>
</dbReference>
<comment type="subcellular location">
    <subcellularLocation>
        <location evidence="1">Cell outer membrane</location>
    </subcellularLocation>
</comment>
<evidence type="ECO:0000313" key="8">
    <source>
        <dbReference type="EMBL" id="SMC91948.1"/>
    </source>
</evidence>
<evidence type="ECO:0000256" key="5">
    <source>
        <dbReference type="ARBA" id="ARBA00023237"/>
    </source>
</evidence>
<dbReference type="STRING" id="475255.SAMN04488101_105231"/>
<dbReference type="SUPFAM" id="SSF48452">
    <property type="entry name" value="TPR-like"/>
    <property type="match status" value="1"/>
</dbReference>
<dbReference type="InterPro" id="IPR033985">
    <property type="entry name" value="SusD-like_N"/>
</dbReference>
<gene>
    <name evidence="8" type="ORF">SAMN04488101_105231</name>
</gene>
<dbReference type="Gene3D" id="1.25.40.390">
    <property type="match status" value="1"/>
</dbReference>
<proteinExistence type="inferred from homology"/>
<dbReference type="Pfam" id="PF07980">
    <property type="entry name" value="SusD_RagB"/>
    <property type="match status" value="1"/>
</dbReference>
<sequence>MKRFWHNKLVYILMCILVLGTSSCLKNLDPIIKDKIIPDNYFKNEDDARAAVTAIYNPMLGQGGIFNCWIETYLMLSNLTADDMGIRRSDLEVVEKFMWNSTTNALTKHYPDWIKHVSRATLLMDDLQRTTMNERRKKELIAEVQCARGQYMFFLYDFYGTAGVVTDPAILRNPENEVILERMSKGNFVNLIEKDLKESAAVLPERYAGPDFGRFTKGTAYAILVKLYLQEKRWNDAENACREILKLGYSLQPSYASVFSVENEKNNEIIWAIPCLSEGGDGNTWMTHVAPPNYPLKNTLIQRWNVHNTPWRFYDKYEKGDDRLKSLIGAFKYLPAGAIDSVLATRNNYEHLKNGAIPFKYPEDPKQTSERAGNDKVIYRYSDVLLELAEAINEQNGPNAEAIGYVEQIRKRVGLPNSIPASAIAGKEAFRDFILDERGRELFCEGHRRRDLIRHGRFISTAHEEGYTTAQPYMVLFPLPQNIIDESKGKIKQNSGY</sequence>
<keyword evidence="3" id="KW-0732">Signal</keyword>
<dbReference type="AlphaFoldDB" id="A0A1W2D4G2"/>
<dbReference type="Proteomes" id="UP000192678">
    <property type="component" value="Unassembled WGS sequence"/>
</dbReference>
<protein>
    <submittedName>
        <fullName evidence="8">Starch-binding associating with outer membrane</fullName>
    </submittedName>
</protein>
<evidence type="ECO:0000256" key="3">
    <source>
        <dbReference type="ARBA" id="ARBA00022729"/>
    </source>
</evidence>
<keyword evidence="9" id="KW-1185">Reference proteome</keyword>
<feature type="domain" description="RagB/SusD" evidence="6">
    <location>
        <begin position="345"/>
        <end position="497"/>
    </location>
</feature>
<evidence type="ECO:0000256" key="1">
    <source>
        <dbReference type="ARBA" id="ARBA00004442"/>
    </source>
</evidence>
<keyword evidence="4" id="KW-0472">Membrane</keyword>
<accession>A0A1W2D4G2</accession>
<name>A0A1W2D4G2_9SPHI</name>
<keyword evidence="5" id="KW-0998">Cell outer membrane</keyword>
<reference evidence="8 9" key="1">
    <citation type="submission" date="2017-04" db="EMBL/GenBank/DDBJ databases">
        <authorList>
            <person name="Afonso C.L."/>
            <person name="Miller P.J."/>
            <person name="Scott M.A."/>
            <person name="Spackman E."/>
            <person name="Goraichik I."/>
            <person name="Dimitrov K.M."/>
            <person name="Suarez D.L."/>
            <person name="Swayne D.E."/>
        </authorList>
    </citation>
    <scope>NUCLEOTIDE SEQUENCE [LARGE SCALE GENOMIC DNA]</scope>
    <source>
        <strain evidence="8 9">DSM 19625</strain>
    </source>
</reference>
<organism evidence="8 9">
    <name type="scientific">Pedobacter nyackensis</name>
    <dbReference type="NCBI Taxonomy" id="475255"/>
    <lineage>
        <taxon>Bacteria</taxon>
        <taxon>Pseudomonadati</taxon>
        <taxon>Bacteroidota</taxon>
        <taxon>Sphingobacteriia</taxon>
        <taxon>Sphingobacteriales</taxon>
        <taxon>Sphingobacteriaceae</taxon>
        <taxon>Pedobacter</taxon>
    </lineage>
</organism>
<evidence type="ECO:0000313" key="9">
    <source>
        <dbReference type="Proteomes" id="UP000192678"/>
    </source>
</evidence>
<evidence type="ECO:0000256" key="2">
    <source>
        <dbReference type="ARBA" id="ARBA00006275"/>
    </source>
</evidence>
<dbReference type="EMBL" id="FWYB01000005">
    <property type="protein sequence ID" value="SMC91948.1"/>
    <property type="molecule type" value="Genomic_DNA"/>
</dbReference>
<dbReference type="PROSITE" id="PS51257">
    <property type="entry name" value="PROKAR_LIPOPROTEIN"/>
    <property type="match status" value="1"/>
</dbReference>
<evidence type="ECO:0000259" key="6">
    <source>
        <dbReference type="Pfam" id="PF07980"/>
    </source>
</evidence>
<dbReference type="RefSeq" id="WP_084289565.1">
    <property type="nucleotide sequence ID" value="NZ_FWYB01000005.1"/>
</dbReference>
<feature type="domain" description="SusD-like N-terminal" evidence="7">
    <location>
        <begin position="98"/>
        <end position="229"/>
    </location>
</feature>
<dbReference type="OrthoDB" id="636214at2"/>
<comment type="similarity">
    <text evidence="2">Belongs to the SusD family.</text>
</comment>
<dbReference type="Pfam" id="PF14322">
    <property type="entry name" value="SusD-like_3"/>
    <property type="match status" value="1"/>
</dbReference>
<evidence type="ECO:0000256" key="4">
    <source>
        <dbReference type="ARBA" id="ARBA00023136"/>
    </source>
</evidence>